<dbReference type="EMBL" id="LR862142">
    <property type="protein sequence ID" value="CAD1822853.1"/>
    <property type="molecule type" value="Genomic_DNA"/>
</dbReference>
<evidence type="ECO:0000256" key="1">
    <source>
        <dbReference type="SAM" id="MobiDB-lite"/>
    </source>
</evidence>
<feature type="region of interest" description="Disordered" evidence="1">
    <location>
        <begin position="119"/>
        <end position="163"/>
    </location>
</feature>
<dbReference type="AlphaFoldDB" id="A0A6V7NW84"/>
<organism evidence="2">
    <name type="scientific">Ananas comosus var. bracteatus</name>
    <name type="common">red pineapple</name>
    <dbReference type="NCBI Taxonomy" id="296719"/>
    <lineage>
        <taxon>Eukaryota</taxon>
        <taxon>Viridiplantae</taxon>
        <taxon>Streptophyta</taxon>
        <taxon>Embryophyta</taxon>
        <taxon>Tracheophyta</taxon>
        <taxon>Spermatophyta</taxon>
        <taxon>Magnoliopsida</taxon>
        <taxon>Liliopsida</taxon>
        <taxon>Poales</taxon>
        <taxon>Bromeliaceae</taxon>
        <taxon>Bromelioideae</taxon>
        <taxon>Ananas</taxon>
    </lineage>
</organism>
<feature type="compositionally biased region" description="Basic and acidic residues" evidence="1">
    <location>
        <begin position="119"/>
        <end position="131"/>
    </location>
</feature>
<name>A0A6V7NW84_ANACO</name>
<reference evidence="2" key="1">
    <citation type="submission" date="2020-07" db="EMBL/GenBank/DDBJ databases">
        <authorList>
            <person name="Lin J."/>
        </authorList>
    </citation>
    <scope>NUCLEOTIDE SEQUENCE</scope>
</reference>
<sequence>MLSCFSPLWVAFAILIGGFLLDVLISVSLVSALPVDIIIVPNRPRIRPDLLGPVCTGATSPSTTSPSLTRSTISSSSRRSIALGSGSQWILSWRYSWCYGSSSSVLLYNFSSTAMKQKTGEESDKALEPKVIRQVPQNRPVSDSGKSKPKLSKNILAGVFSSS</sequence>
<gene>
    <name evidence="2" type="ORF">CB5_LOCUS6064</name>
</gene>
<evidence type="ECO:0000313" key="2">
    <source>
        <dbReference type="EMBL" id="CAD1822853.1"/>
    </source>
</evidence>
<proteinExistence type="predicted"/>
<protein>
    <submittedName>
        <fullName evidence="2">Uncharacterized protein</fullName>
    </submittedName>
</protein>
<accession>A0A6V7NW84</accession>